<protein>
    <submittedName>
        <fullName evidence="5">Cyclohexanone monooxygenase</fullName>
    </submittedName>
</protein>
<dbReference type="PANTHER" id="PTHR43098:SF5">
    <property type="entry name" value="DUAL-FUNCTIONAL MONOOXYGENASE_METHYLTRANSFERASE PSOF"/>
    <property type="match status" value="1"/>
</dbReference>
<dbReference type="Proteomes" id="UP000717696">
    <property type="component" value="Unassembled WGS sequence"/>
</dbReference>
<keyword evidence="2" id="KW-0274">FAD</keyword>
<comment type="caution">
    <text evidence="5">The sequence shown here is derived from an EMBL/GenBank/DDBJ whole genome shotgun (WGS) entry which is preliminary data.</text>
</comment>
<dbReference type="PANTHER" id="PTHR43098">
    <property type="entry name" value="L-ORNITHINE N(5)-MONOOXYGENASE-RELATED"/>
    <property type="match status" value="1"/>
</dbReference>
<dbReference type="GO" id="GO:0050660">
    <property type="term" value="F:flavin adenine dinucleotide binding"/>
    <property type="evidence" value="ECO:0007669"/>
    <property type="project" value="InterPro"/>
</dbReference>
<keyword evidence="1" id="KW-0285">Flavoprotein</keyword>
<dbReference type="PRINTS" id="PR00411">
    <property type="entry name" value="PNDRDTASEI"/>
</dbReference>
<dbReference type="EMBL" id="JAGMUU010000017">
    <property type="protein sequence ID" value="KAH7134497.1"/>
    <property type="molecule type" value="Genomic_DNA"/>
</dbReference>
<dbReference type="InterPro" id="IPR050775">
    <property type="entry name" value="FAD-binding_Monooxygenases"/>
</dbReference>
<dbReference type="OrthoDB" id="66881at2759"/>
<keyword evidence="5" id="KW-0503">Monooxygenase</keyword>
<dbReference type="AlphaFoldDB" id="A0A9P9EBQ4"/>
<evidence type="ECO:0000313" key="6">
    <source>
        <dbReference type="Proteomes" id="UP000717696"/>
    </source>
</evidence>
<dbReference type="SUPFAM" id="SSF51905">
    <property type="entry name" value="FAD/NAD(P)-binding domain"/>
    <property type="match status" value="3"/>
</dbReference>
<dbReference type="Gene3D" id="3.50.50.60">
    <property type="entry name" value="FAD/NAD(P)-binding domain"/>
    <property type="match status" value="2"/>
</dbReference>
<evidence type="ECO:0000256" key="2">
    <source>
        <dbReference type="ARBA" id="ARBA00022827"/>
    </source>
</evidence>
<dbReference type="InterPro" id="IPR020946">
    <property type="entry name" value="Flavin_mOase-like"/>
</dbReference>
<sequence length="570" mass="63532">MSSNNIVNYDAIIIGAGFGGIRSLWELNQIGLTIKCFEAGSDVGGAWYWNRYPGARTDSEAWVYSMNFAPELKEEWNYSERYPSQGEVQEYLSRVVDRFGLRKHIEFNTRVEAAHYNDGEKLWTITTADGVSTTARYFIPATGPLSVAKVLPFAGLKSYKGEWYQSSSWPKRKIDFRGKRIAVVGTGATGVQIIPKLAPDAQQLTVFQRTPNYVLPGRNYSIDEHQTAEIKLSYDATWNRAKVHRSGLAMETSGKTIEDVPNADSVRQTLDSGWESGGFHFQFETLDDLFTNQRSNDMASEYLRQKIRAIVKDPDTAEILCPKYPFLSKRPPCGHFYYEAFNRPNVKLVDISHENIDVYENGIRTSSGAKYEFDIIIFALGFDAATGALSEMDVRGSHGKSLGDSWAKRLETFAGVLVPGFPNMFPVCGPHVPFGNMPVVLDIQVNWIGKTLRYMEKNKFTQINVTEKAVDVWNSHVDEAFGATLLAETARSSGAWFVGANIPGKGGNVLFYFGGVPTWTAWLDNESSTAWASMEFSPITYENRGETTAKIACAASVAVPIRRRGISSTL</sequence>
<reference evidence="5" key="1">
    <citation type="journal article" date="2021" name="Nat. Commun.">
        <title>Genetic determinants of endophytism in the Arabidopsis root mycobiome.</title>
        <authorList>
            <person name="Mesny F."/>
            <person name="Miyauchi S."/>
            <person name="Thiergart T."/>
            <person name="Pickel B."/>
            <person name="Atanasova L."/>
            <person name="Karlsson M."/>
            <person name="Huettel B."/>
            <person name="Barry K.W."/>
            <person name="Haridas S."/>
            <person name="Chen C."/>
            <person name="Bauer D."/>
            <person name="Andreopoulos W."/>
            <person name="Pangilinan J."/>
            <person name="LaButti K."/>
            <person name="Riley R."/>
            <person name="Lipzen A."/>
            <person name="Clum A."/>
            <person name="Drula E."/>
            <person name="Henrissat B."/>
            <person name="Kohler A."/>
            <person name="Grigoriev I.V."/>
            <person name="Martin F.M."/>
            <person name="Hacquard S."/>
        </authorList>
    </citation>
    <scope>NUCLEOTIDE SEQUENCE</scope>
    <source>
        <strain evidence="5">MPI-CAGE-AT-0021</strain>
    </source>
</reference>
<evidence type="ECO:0000256" key="1">
    <source>
        <dbReference type="ARBA" id="ARBA00022630"/>
    </source>
</evidence>
<dbReference type="InterPro" id="IPR036188">
    <property type="entry name" value="FAD/NAD-bd_sf"/>
</dbReference>
<keyword evidence="4" id="KW-0560">Oxidoreductase</keyword>
<keyword evidence="6" id="KW-1185">Reference proteome</keyword>
<name>A0A9P9EBQ4_9HYPO</name>
<dbReference type="Pfam" id="PF00743">
    <property type="entry name" value="FMO-like"/>
    <property type="match status" value="1"/>
</dbReference>
<dbReference type="GO" id="GO:0004499">
    <property type="term" value="F:N,N-dimethylaniline monooxygenase activity"/>
    <property type="evidence" value="ECO:0007669"/>
    <property type="project" value="InterPro"/>
</dbReference>
<organism evidence="5 6">
    <name type="scientific">Dactylonectria estremocensis</name>
    <dbReference type="NCBI Taxonomy" id="1079267"/>
    <lineage>
        <taxon>Eukaryota</taxon>
        <taxon>Fungi</taxon>
        <taxon>Dikarya</taxon>
        <taxon>Ascomycota</taxon>
        <taxon>Pezizomycotina</taxon>
        <taxon>Sordariomycetes</taxon>
        <taxon>Hypocreomycetidae</taxon>
        <taxon>Hypocreales</taxon>
        <taxon>Nectriaceae</taxon>
        <taxon>Dactylonectria</taxon>
    </lineage>
</organism>
<keyword evidence="3" id="KW-0521">NADP</keyword>
<evidence type="ECO:0000256" key="4">
    <source>
        <dbReference type="ARBA" id="ARBA00023002"/>
    </source>
</evidence>
<gene>
    <name evidence="5" type="ORF">B0J13DRAFT_597472</name>
</gene>
<evidence type="ECO:0000256" key="3">
    <source>
        <dbReference type="ARBA" id="ARBA00022857"/>
    </source>
</evidence>
<evidence type="ECO:0000313" key="5">
    <source>
        <dbReference type="EMBL" id="KAH7134497.1"/>
    </source>
</evidence>
<accession>A0A9P9EBQ4</accession>
<dbReference type="GO" id="GO:0050661">
    <property type="term" value="F:NADP binding"/>
    <property type="evidence" value="ECO:0007669"/>
    <property type="project" value="InterPro"/>
</dbReference>
<proteinExistence type="predicted"/>